<accession>A0A478FQV4</accession>
<dbReference type="EMBL" id="BIMN01000002">
    <property type="protein sequence ID" value="GCE63507.1"/>
    <property type="molecule type" value="Genomic_DNA"/>
</dbReference>
<dbReference type="Proteomes" id="UP000324831">
    <property type="component" value="Unassembled WGS sequence"/>
</dbReference>
<sequence>MDPVKGAAGLGAAALLVGGGYALKRGLDNWNPEISFLSDIESTEFQKSYTEGTLGEKYRKYLTNPNENEEWWKQKYEDVLKKVHDASGNPKPNESLSDEFKNGAVTKGFDKKDDKALNKVCDAAFKKQLSTDIKPSGTTKDKYRADIWKYCTIFEKELLTVKDSESDTYTANLGKTKEGVLAATKTTNNDLFWERKQKEFFYGGNNKNGTGEDAAGGKPFKQLHDQKSSKADVKGELKKVCETAYGATDNEAEVVKYCSLLDK</sequence>
<evidence type="ECO:0000256" key="1">
    <source>
        <dbReference type="SAM" id="MobiDB-lite"/>
    </source>
</evidence>
<evidence type="ECO:0000313" key="3">
    <source>
        <dbReference type="Proteomes" id="UP000324831"/>
    </source>
</evidence>
<proteinExistence type="predicted"/>
<reference evidence="2 3" key="1">
    <citation type="submission" date="2019-01" db="EMBL/GenBank/DDBJ databases">
        <title>Draft genome sequences of Candidatus Mycoplasma haemohominis SWG34-3 identified from a patient with pyrexia, anemia and liver dysfunction.</title>
        <authorList>
            <person name="Sekizuka T."/>
            <person name="Hattori N."/>
            <person name="Katano H."/>
            <person name="Takuma T."/>
            <person name="Ito T."/>
            <person name="Arai N."/>
            <person name="Yanai R."/>
            <person name="Ishii S."/>
            <person name="Miura Y."/>
            <person name="Tokunaga T."/>
            <person name="Watanabe H."/>
            <person name="Nomura N."/>
            <person name="Eguchi J."/>
            <person name="Arai T."/>
            <person name="Hasegawa H."/>
            <person name="Nakamaki T."/>
            <person name="Wakita T."/>
            <person name="Niki Y."/>
            <person name="Kuroda M."/>
        </authorList>
    </citation>
    <scope>NUCLEOTIDE SEQUENCE [LARGE SCALE GENOMIC DNA]</scope>
    <source>
        <strain evidence="2">SWG34-3</strain>
    </source>
</reference>
<gene>
    <name evidence="2" type="ORF">MHSWG343_05040</name>
</gene>
<feature type="compositionally biased region" description="Basic and acidic residues" evidence="1">
    <location>
        <begin position="222"/>
        <end position="231"/>
    </location>
</feature>
<protein>
    <submittedName>
        <fullName evidence="2">Uncharacterized protein</fullName>
    </submittedName>
</protein>
<name>A0A478FQV4_9MOLU</name>
<feature type="region of interest" description="Disordered" evidence="1">
    <location>
        <begin position="208"/>
        <end position="231"/>
    </location>
</feature>
<organism evidence="2 3">
    <name type="scientific">Candidatus Mycoplasma haematohominis</name>
    <dbReference type="NCBI Taxonomy" id="1494318"/>
    <lineage>
        <taxon>Bacteria</taxon>
        <taxon>Bacillati</taxon>
        <taxon>Mycoplasmatota</taxon>
        <taxon>Mollicutes</taxon>
        <taxon>Mycoplasmataceae</taxon>
        <taxon>Mycoplasma</taxon>
    </lineage>
</organism>
<comment type="caution">
    <text evidence="2">The sequence shown here is derived from an EMBL/GenBank/DDBJ whole genome shotgun (WGS) entry which is preliminary data.</text>
</comment>
<evidence type="ECO:0000313" key="2">
    <source>
        <dbReference type="EMBL" id="GCE63507.1"/>
    </source>
</evidence>
<dbReference type="AlphaFoldDB" id="A0A478FQV4"/>